<organism evidence="4 5">
    <name type="scientific">Stereocaulon virgatum</name>
    <dbReference type="NCBI Taxonomy" id="373712"/>
    <lineage>
        <taxon>Eukaryota</taxon>
        <taxon>Fungi</taxon>
        <taxon>Dikarya</taxon>
        <taxon>Ascomycota</taxon>
        <taxon>Pezizomycotina</taxon>
        <taxon>Lecanoromycetes</taxon>
        <taxon>OSLEUM clade</taxon>
        <taxon>Lecanoromycetidae</taxon>
        <taxon>Lecanorales</taxon>
        <taxon>Lecanorineae</taxon>
        <taxon>Stereocaulaceae</taxon>
        <taxon>Stereocaulon</taxon>
    </lineage>
</organism>
<evidence type="ECO:0000256" key="1">
    <source>
        <dbReference type="SAM" id="MobiDB-lite"/>
    </source>
</evidence>
<evidence type="ECO:0000259" key="2">
    <source>
        <dbReference type="Pfam" id="PF08549"/>
    </source>
</evidence>
<keyword evidence="5" id="KW-1185">Reference proteome</keyword>
<dbReference type="InterPro" id="IPR013859">
    <property type="entry name" value="Ssr4_N"/>
</dbReference>
<comment type="caution">
    <text evidence="4">The sequence shown here is derived from an EMBL/GenBank/DDBJ whole genome shotgun (WGS) entry which is preliminary data.</text>
</comment>
<evidence type="ECO:0008006" key="6">
    <source>
        <dbReference type="Google" id="ProtNLM"/>
    </source>
</evidence>
<feature type="region of interest" description="Disordered" evidence="1">
    <location>
        <begin position="613"/>
        <end position="713"/>
    </location>
</feature>
<feature type="domain" description="SWI/SNF and RSC complexes subunit Ssr4 N-terminal" evidence="2">
    <location>
        <begin position="3"/>
        <end position="215"/>
    </location>
</feature>
<reference evidence="4 5" key="1">
    <citation type="submission" date="2024-09" db="EMBL/GenBank/DDBJ databases">
        <title>Rethinking Asexuality: The Enigmatic Case of Functional Sexual Genes in Lepraria (Stereocaulaceae).</title>
        <authorList>
            <person name="Doellman M."/>
            <person name="Sun Y."/>
            <person name="Barcenas-Pena A."/>
            <person name="Lumbsch H.T."/>
            <person name="Grewe F."/>
        </authorList>
    </citation>
    <scope>NUCLEOTIDE SEQUENCE [LARGE SCALE GENOMIC DNA]</scope>
    <source>
        <strain evidence="4 5">Mercado 3170</strain>
    </source>
</reference>
<feature type="compositionally biased region" description="Polar residues" evidence="1">
    <location>
        <begin position="517"/>
        <end position="528"/>
    </location>
</feature>
<sequence>MGEPSDLVPPSLLRHIHLVSSQPFPKLPSFNLELMVEYLIQAPRIVKEQAPMNWMFLNCPSDGDVMLIWQPPQMGTSAASDGYVWADPETAFRSEARGYQVEMYLHRSGYRLPHEAVATHCRRRFRLTQLPNADPSLPPPDSSLWIFHYCQTDPQNRYPSNQIRIPDQIRHSLSERVQLQRHGQLVRKEFMLRDSQSWPTINLPGNPNPQYPQQTMGYPGDVISHMNRSQQQAYMQHQQAQAAQRGMGPSPAKRPRHIPPNHAHGSATAIPAPAMAPDPTFEDEDGTSGGDYMDFLTPRDISIHRYVQHHEWLEEILNSPYDTHQIIPGELGLGRKGELESLTKDFFDAPTDAAPTEAFYKPEELTDPHKLLDQLPIPDTATPRVGRLEAGKAEDFTKRATERVAAISAEMEKMKRHHARRMAKLNKDRVLKEGVETLKVSTLNMINGDAGKVGDTERHKIDEIISKLEAHTGKSIIAVPNVECLQQGGLEEKAEPEPDHEPKETSDQDYDMIDTFGQFNGDTPQAPTISEPPNPDFMQATTPVNDATMVPPNQRPLPQPVPDMENDTEGMTQPSESKETGAEEWIMVNKEGNSAADEDQDLGDLDTFANDAAMQSNVDTPNVDDAVGGGDMQEFDEGAGDDTTGTFDSHDFGDGIDFGDLGTAGDGLTGYEQDLDDAALHEQGDMGASDTAFGEAFQDAEASVAPDEDTSAA</sequence>
<gene>
    <name evidence="4" type="ORF">N7G274_002845</name>
</gene>
<dbReference type="EMBL" id="JBEFKJ010000008">
    <property type="protein sequence ID" value="KAL2045070.1"/>
    <property type="molecule type" value="Genomic_DNA"/>
</dbReference>
<dbReference type="InterPro" id="IPR046464">
    <property type="entry name" value="SWI-SNF_Ssr4_C"/>
</dbReference>
<feature type="compositionally biased region" description="Basic and acidic residues" evidence="1">
    <location>
        <begin position="490"/>
        <end position="506"/>
    </location>
</feature>
<name>A0ABR4AHZ2_9LECA</name>
<feature type="domain" description="SWI/SNF and RSC complexes subunit Ssr4 C-terminal" evidence="3">
    <location>
        <begin position="281"/>
        <end position="702"/>
    </location>
</feature>
<evidence type="ECO:0000313" key="5">
    <source>
        <dbReference type="Proteomes" id="UP001590950"/>
    </source>
</evidence>
<accession>A0ABR4AHZ2</accession>
<dbReference type="Pfam" id="PF20497">
    <property type="entry name" value="SWI-SNF_Ssr4_C"/>
    <property type="match status" value="1"/>
</dbReference>
<evidence type="ECO:0000259" key="3">
    <source>
        <dbReference type="Pfam" id="PF20497"/>
    </source>
</evidence>
<protein>
    <recommendedName>
        <fullName evidence="6">DUF1750-domain-containing protein</fullName>
    </recommendedName>
</protein>
<feature type="region of interest" description="Disordered" evidence="1">
    <location>
        <begin position="490"/>
        <end position="584"/>
    </location>
</feature>
<evidence type="ECO:0000313" key="4">
    <source>
        <dbReference type="EMBL" id="KAL2045070.1"/>
    </source>
</evidence>
<feature type="region of interest" description="Disordered" evidence="1">
    <location>
        <begin position="244"/>
        <end position="266"/>
    </location>
</feature>
<dbReference type="Pfam" id="PF08549">
    <property type="entry name" value="SWI-SNF_Ssr4_N"/>
    <property type="match status" value="1"/>
</dbReference>
<proteinExistence type="predicted"/>
<dbReference type="Proteomes" id="UP001590950">
    <property type="component" value="Unassembled WGS sequence"/>
</dbReference>